<keyword evidence="1" id="KW-0732">Signal</keyword>
<dbReference type="SUPFAM" id="SSF117070">
    <property type="entry name" value="LEA14-like"/>
    <property type="match status" value="1"/>
</dbReference>
<proteinExistence type="predicted"/>
<dbReference type="SMART" id="SM00769">
    <property type="entry name" value="WHy"/>
    <property type="match status" value="1"/>
</dbReference>
<evidence type="ECO:0000313" key="4">
    <source>
        <dbReference type="Proteomes" id="UP001251857"/>
    </source>
</evidence>
<protein>
    <submittedName>
        <fullName evidence="3">LEA type 2 family protein</fullName>
    </submittedName>
</protein>
<feature type="chain" id="PRO_5047022549" evidence="1">
    <location>
        <begin position="34"/>
        <end position="158"/>
    </location>
</feature>
<dbReference type="PROSITE" id="PS51257">
    <property type="entry name" value="PROKAR_LIPOPROTEIN"/>
    <property type="match status" value="1"/>
</dbReference>
<gene>
    <name evidence="3" type="ORF">RM532_08300</name>
</gene>
<dbReference type="Proteomes" id="UP001251857">
    <property type="component" value="Unassembled WGS sequence"/>
</dbReference>
<evidence type="ECO:0000313" key="3">
    <source>
        <dbReference type="EMBL" id="MDT0634960.1"/>
    </source>
</evidence>
<dbReference type="EMBL" id="JAVRIB010000007">
    <property type="protein sequence ID" value="MDT0634960.1"/>
    <property type="molecule type" value="Genomic_DNA"/>
</dbReference>
<evidence type="ECO:0000256" key="1">
    <source>
        <dbReference type="SAM" id="SignalP"/>
    </source>
</evidence>
<name>A0ABU3C087_9GAMM</name>
<organism evidence="3 4">
    <name type="scientific">Spectribacter hydrogenoxidans</name>
    <dbReference type="NCBI Taxonomy" id="3075608"/>
    <lineage>
        <taxon>Bacteria</taxon>
        <taxon>Pseudomonadati</taxon>
        <taxon>Pseudomonadota</taxon>
        <taxon>Gammaproteobacteria</taxon>
        <taxon>Salinisphaerales</taxon>
        <taxon>Salinisphaeraceae</taxon>
        <taxon>Spectribacter</taxon>
    </lineage>
</organism>
<reference evidence="3 4" key="1">
    <citation type="submission" date="2023-09" db="EMBL/GenBank/DDBJ databases">
        <authorList>
            <person name="Rey-Velasco X."/>
        </authorList>
    </citation>
    <scope>NUCLEOTIDE SEQUENCE [LARGE SCALE GENOMIC DNA]</scope>
    <source>
        <strain evidence="3 4">W335</strain>
    </source>
</reference>
<sequence>MKRSSRWARGLAWMSLVALVSGCAALRTYQAEAPGVRVANIALAKFSFTEQVLDVTLDVSNPNGYALAIDGIDYELLVQGEALADGATSEGFTLPANGSSQVQISVAGDLLDGMSRYREWQKQGGGAVDYVLAGALRVAGVPVSLPFSYADSVSLSPP</sequence>
<feature type="domain" description="Water stress and hypersensitive response" evidence="2">
    <location>
        <begin position="36"/>
        <end position="156"/>
    </location>
</feature>
<dbReference type="Pfam" id="PF03168">
    <property type="entry name" value="LEA_2"/>
    <property type="match status" value="1"/>
</dbReference>
<keyword evidence="4" id="KW-1185">Reference proteome</keyword>
<dbReference type="InterPro" id="IPR004864">
    <property type="entry name" value="LEA_2"/>
</dbReference>
<dbReference type="Gene3D" id="2.60.40.1820">
    <property type="match status" value="1"/>
</dbReference>
<evidence type="ECO:0000259" key="2">
    <source>
        <dbReference type="SMART" id="SM00769"/>
    </source>
</evidence>
<dbReference type="RefSeq" id="WP_311652794.1">
    <property type="nucleotide sequence ID" value="NZ_JAVRIB010000007.1"/>
</dbReference>
<comment type="caution">
    <text evidence="3">The sequence shown here is derived from an EMBL/GenBank/DDBJ whole genome shotgun (WGS) entry which is preliminary data.</text>
</comment>
<feature type="signal peptide" evidence="1">
    <location>
        <begin position="1"/>
        <end position="33"/>
    </location>
</feature>
<accession>A0ABU3C087</accession>
<dbReference type="InterPro" id="IPR013990">
    <property type="entry name" value="WHy-dom"/>
</dbReference>